<evidence type="ECO:0000256" key="2">
    <source>
        <dbReference type="ARBA" id="ARBA00006474"/>
    </source>
</evidence>
<organism evidence="18 19">
    <name type="scientific">Gemelliphila asaccharolytica</name>
    <dbReference type="NCBI Taxonomy" id="502393"/>
    <lineage>
        <taxon>Bacteria</taxon>
        <taxon>Bacillati</taxon>
        <taxon>Bacillota</taxon>
        <taxon>Bacilli</taxon>
        <taxon>Bacillales</taxon>
        <taxon>Gemellaceae</taxon>
        <taxon>Gemelliphila</taxon>
    </lineage>
</organism>
<keyword evidence="3" id="KW-1003">Cell membrane</keyword>
<keyword evidence="6 15" id="KW-0547">Nucleotide-binding</keyword>
<dbReference type="SUPFAM" id="SSF46785">
    <property type="entry name" value="Winged helix' DNA-binding domain"/>
    <property type="match status" value="1"/>
</dbReference>
<evidence type="ECO:0000256" key="1">
    <source>
        <dbReference type="ARBA" id="ARBA00004651"/>
    </source>
</evidence>
<name>A0ABR5TMQ2_9BACL</name>
<reference evidence="18 19" key="1">
    <citation type="submission" date="2016-01" db="EMBL/GenBank/DDBJ databases">
        <authorList>
            <person name="Mitreva M."/>
            <person name="Pepin K.H."/>
            <person name="Mihindukulasuriya K.A."/>
            <person name="Fulton R."/>
            <person name="Fronick C."/>
            <person name="O'Laughlin M."/>
            <person name="Miner T."/>
            <person name="Herter B."/>
            <person name="Rosa B.A."/>
            <person name="Cordes M."/>
            <person name="Tomlinson C."/>
            <person name="Wollam A."/>
            <person name="Palsikar V.B."/>
            <person name="Mardis E.R."/>
            <person name="Wilson R.K."/>
        </authorList>
    </citation>
    <scope>NUCLEOTIDE SEQUENCE [LARGE SCALE GENOMIC DNA]</scope>
    <source>
        <strain evidence="18 19">KA00071</strain>
    </source>
</reference>
<evidence type="ECO:0000256" key="12">
    <source>
        <dbReference type="ARBA" id="ARBA00023306"/>
    </source>
</evidence>
<feature type="transmembrane region" description="Helical" evidence="16">
    <location>
        <begin position="167"/>
        <end position="192"/>
    </location>
</feature>
<comment type="function">
    <text evidence="13">Essential cell division protein that coordinates cell division and chromosome segregation. The N-terminus is involved in assembly of the cell-division machinery. The C-terminus functions as a DNA motor that moves dsDNA in an ATP-dependent manner towards the dif recombination site, which is located within the replication terminus region. Required for activation of the Xer recombinase, allowing activation of chromosome unlinking by recombination.</text>
</comment>
<dbReference type="InterPro" id="IPR036388">
    <property type="entry name" value="WH-like_DNA-bd_sf"/>
</dbReference>
<dbReference type="EMBL" id="LSDB01000008">
    <property type="protein sequence ID" value="KXB58601.1"/>
    <property type="molecule type" value="Genomic_DNA"/>
</dbReference>
<dbReference type="Gene3D" id="3.40.50.300">
    <property type="entry name" value="P-loop containing nucleotide triphosphate hydrolases"/>
    <property type="match status" value="1"/>
</dbReference>
<dbReference type="Pfam" id="PF09397">
    <property type="entry name" value="FtsK_gamma"/>
    <property type="match status" value="1"/>
</dbReference>
<evidence type="ECO:0000256" key="8">
    <source>
        <dbReference type="ARBA" id="ARBA00022840"/>
    </source>
</evidence>
<feature type="transmembrane region" description="Helical" evidence="16">
    <location>
        <begin position="51"/>
        <end position="75"/>
    </location>
</feature>
<keyword evidence="12" id="KW-0131">Cell cycle</keyword>
<evidence type="ECO:0000256" key="14">
    <source>
        <dbReference type="ARBA" id="ARBA00025923"/>
    </source>
</evidence>
<dbReference type="PANTHER" id="PTHR22683">
    <property type="entry name" value="SPORULATION PROTEIN RELATED"/>
    <property type="match status" value="1"/>
</dbReference>
<comment type="caution">
    <text evidence="18">The sequence shown here is derived from an EMBL/GenBank/DDBJ whole genome shotgun (WGS) entry which is preliminary data.</text>
</comment>
<dbReference type="InterPro" id="IPR041027">
    <property type="entry name" value="FtsK_alpha"/>
</dbReference>
<dbReference type="InterPro" id="IPR003593">
    <property type="entry name" value="AAA+_ATPase"/>
</dbReference>
<evidence type="ECO:0000256" key="7">
    <source>
        <dbReference type="ARBA" id="ARBA00022829"/>
    </source>
</evidence>
<keyword evidence="10" id="KW-0238">DNA-binding</keyword>
<evidence type="ECO:0000256" key="15">
    <source>
        <dbReference type="PROSITE-ProRule" id="PRU00289"/>
    </source>
</evidence>
<feature type="binding site" evidence="15">
    <location>
        <begin position="443"/>
        <end position="450"/>
    </location>
    <ligand>
        <name>ATP</name>
        <dbReference type="ChEBI" id="CHEBI:30616"/>
    </ligand>
</feature>
<dbReference type="Pfam" id="PF13491">
    <property type="entry name" value="FtsK_4TM"/>
    <property type="match status" value="1"/>
</dbReference>
<evidence type="ECO:0000256" key="5">
    <source>
        <dbReference type="ARBA" id="ARBA00022692"/>
    </source>
</evidence>
<dbReference type="InterPro" id="IPR050206">
    <property type="entry name" value="FtsK/SpoIIIE/SftA"/>
</dbReference>
<comment type="similarity">
    <text evidence="2">Belongs to the FtsK/SpoIIIE/SftA family.</text>
</comment>
<dbReference type="InterPro" id="IPR025199">
    <property type="entry name" value="FtsK_4TM"/>
</dbReference>
<dbReference type="SUPFAM" id="SSF52540">
    <property type="entry name" value="P-loop containing nucleoside triphosphate hydrolases"/>
    <property type="match status" value="1"/>
</dbReference>
<dbReference type="InterPro" id="IPR018541">
    <property type="entry name" value="Ftsk_gamma"/>
</dbReference>
<dbReference type="Proteomes" id="UP000070467">
    <property type="component" value="Unassembled WGS sequence"/>
</dbReference>
<keyword evidence="7" id="KW-0159">Chromosome partition</keyword>
<keyword evidence="9 16" id="KW-1133">Transmembrane helix</keyword>
<evidence type="ECO:0000313" key="18">
    <source>
        <dbReference type="EMBL" id="KXB58601.1"/>
    </source>
</evidence>
<gene>
    <name evidence="18" type="ORF">HMPREF1871_00367</name>
</gene>
<keyword evidence="11 16" id="KW-0472">Membrane</keyword>
<dbReference type="Gene3D" id="1.10.10.10">
    <property type="entry name" value="Winged helix-like DNA-binding domain superfamily/Winged helix DNA-binding domain"/>
    <property type="match status" value="1"/>
</dbReference>
<dbReference type="Pfam" id="PF17854">
    <property type="entry name" value="FtsK_alpha"/>
    <property type="match status" value="1"/>
</dbReference>
<evidence type="ECO:0000256" key="3">
    <source>
        <dbReference type="ARBA" id="ARBA00022475"/>
    </source>
</evidence>
<evidence type="ECO:0000259" key="17">
    <source>
        <dbReference type="PROSITE" id="PS50901"/>
    </source>
</evidence>
<evidence type="ECO:0000256" key="10">
    <source>
        <dbReference type="ARBA" id="ARBA00023125"/>
    </source>
</evidence>
<keyword evidence="5 16" id="KW-0812">Transmembrane</keyword>
<evidence type="ECO:0000313" key="19">
    <source>
        <dbReference type="Proteomes" id="UP000070467"/>
    </source>
</evidence>
<comment type="subunit">
    <text evidence="14">Homohexamer. Forms a ring that surrounds DNA.</text>
</comment>
<feature type="transmembrane region" description="Helical" evidence="16">
    <location>
        <begin position="111"/>
        <end position="129"/>
    </location>
</feature>
<sequence length="759" mass="86075">MQLKYLILNKKEFILVKKKISKKNNKKRKNKINIFDIILNFKKENKKLYDLIIVFFSIIITLISLLRMGIIGQIIDNVLKYLIGSTAYIIYIMLFIFLILLIFNIKLKGKIHLFLFIIFTCILFQLIYIKTSNYNLLNYNLVKENYNSFLGGGVISYYPVMMLSNLLSFYGTIIIIISSILVDIILYANIIYPDKVTLFIEKLLINKSNKNKEKNDEIIDVINNDTVNNKYKKNKQIENSIDDLEITMNENSIYNEKKSPNKLATNYDNLDLHHNDTDYLDSNKDKNNNSYINYKFPPISLLNDATDTNVVSKDEILKKSKILKKTLENFGVNIKIVKAVVGPTITQFQILPNPGTKVSKIINLSNDIALNLAAKDVRIEAPIPGKSLIGVEIPNEKTKIVTLKEIILKNTDTSPLSVSLGKNVSGDPIFARLDKMPHLLVAGSTGSGKSVCINTIISSILMKNKPDQVKLILIDPKMVELSVYDGIPHLMTPVVTNPVKAAEVLFKVVLEMERRYKEFSIARVRNIDSYNKIALEDNEYKKLPYIVVIIDELADLMMVASKEVEESIVRITQMARAAGIHLIIATQRPSVDVITGVIKSNIPSRIAFSVSSNVDSRTILDKSGAEMLLGKGDMLFQSSDSIKAQRVQGAYLSDQEVEKIVEFIKNQYIAEYDPNMSISESKNKENVATDTDPIYQEVLQFIAKTQKASASLLQRRFKIGYNRAARIIDYLEEDGYIGPSEGNKPRKVFLEPEFLENNN</sequence>
<keyword evidence="19" id="KW-1185">Reference proteome</keyword>
<dbReference type="InterPro" id="IPR002543">
    <property type="entry name" value="FtsK_dom"/>
</dbReference>
<dbReference type="PROSITE" id="PS50901">
    <property type="entry name" value="FTSK"/>
    <property type="match status" value="1"/>
</dbReference>
<dbReference type="SMART" id="SM00382">
    <property type="entry name" value="AAA"/>
    <property type="match status" value="1"/>
</dbReference>
<proteinExistence type="inferred from homology"/>
<protein>
    <submittedName>
        <fullName evidence="18">FtsK/SpoIIIE family protein</fullName>
    </submittedName>
</protein>
<evidence type="ECO:0000256" key="11">
    <source>
        <dbReference type="ARBA" id="ARBA00023136"/>
    </source>
</evidence>
<evidence type="ECO:0000256" key="16">
    <source>
        <dbReference type="SAM" id="Phobius"/>
    </source>
</evidence>
<dbReference type="CDD" id="cd01127">
    <property type="entry name" value="TrwB_TraG_TraD_VirD4"/>
    <property type="match status" value="1"/>
</dbReference>
<dbReference type="InterPro" id="IPR027417">
    <property type="entry name" value="P-loop_NTPase"/>
</dbReference>
<evidence type="ECO:0000256" key="4">
    <source>
        <dbReference type="ARBA" id="ARBA00022618"/>
    </source>
</evidence>
<comment type="subcellular location">
    <subcellularLocation>
        <location evidence="1">Cell membrane</location>
        <topology evidence="1">Multi-pass membrane protein</topology>
    </subcellularLocation>
</comment>
<dbReference type="InterPro" id="IPR036390">
    <property type="entry name" value="WH_DNA-bd_sf"/>
</dbReference>
<feature type="domain" description="FtsK" evidence="17">
    <location>
        <begin position="426"/>
        <end position="617"/>
    </location>
</feature>
<dbReference type="SMART" id="SM00843">
    <property type="entry name" value="Ftsk_gamma"/>
    <property type="match status" value="1"/>
</dbReference>
<evidence type="ECO:0000256" key="6">
    <source>
        <dbReference type="ARBA" id="ARBA00022741"/>
    </source>
</evidence>
<accession>A0ABR5TMQ2</accession>
<dbReference type="Gene3D" id="3.30.980.40">
    <property type="match status" value="1"/>
</dbReference>
<dbReference type="PANTHER" id="PTHR22683:SF41">
    <property type="entry name" value="DNA TRANSLOCASE FTSK"/>
    <property type="match status" value="1"/>
</dbReference>
<feature type="transmembrane region" description="Helical" evidence="16">
    <location>
        <begin position="81"/>
        <end position="104"/>
    </location>
</feature>
<dbReference type="Pfam" id="PF01580">
    <property type="entry name" value="FtsK_SpoIIIE"/>
    <property type="match status" value="1"/>
</dbReference>
<evidence type="ECO:0000256" key="9">
    <source>
        <dbReference type="ARBA" id="ARBA00022989"/>
    </source>
</evidence>
<keyword evidence="8 15" id="KW-0067">ATP-binding</keyword>
<keyword evidence="4" id="KW-0132">Cell division</keyword>
<evidence type="ECO:0000256" key="13">
    <source>
        <dbReference type="ARBA" id="ARBA00024986"/>
    </source>
</evidence>